<name>A0A9D3W947_9ROSI</name>
<dbReference type="Proteomes" id="UP000828251">
    <property type="component" value="Unassembled WGS sequence"/>
</dbReference>
<evidence type="ECO:0000313" key="2">
    <source>
        <dbReference type="EMBL" id="KAH1114378.1"/>
    </source>
</evidence>
<feature type="compositionally biased region" description="Basic and acidic residues" evidence="1">
    <location>
        <begin position="69"/>
        <end position="90"/>
    </location>
</feature>
<comment type="caution">
    <text evidence="2">The sequence shown here is derived from an EMBL/GenBank/DDBJ whole genome shotgun (WGS) entry which is preliminary data.</text>
</comment>
<feature type="region of interest" description="Disordered" evidence="1">
    <location>
        <begin position="45"/>
        <end position="106"/>
    </location>
</feature>
<accession>A0A9D3W947</accession>
<organism evidence="2 3">
    <name type="scientific">Gossypium stocksii</name>
    <dbReference type="NCBI Taxonomy" id="47602"/>
    <lineage>
        <taxon>Eukaryota</taxon>
        <taxon>Viridiplantae</taxon>
        <taxon>Streptophyta</taxon>
        <taxon>Embryophyta</taxon>
        <taxon>Tracheophyta</taxon>
        <taxon>Spermatophyta</taxon>
        <taxon>Magnoliopsida</taxon>
        <taxon>eudicotyledons</taxon>
        <taxon>Gunneridae</taxon>
        <taxon>Pentapetalae</taxon>
        <taxon>rosids</taxon>
        <taxon>malvids</taxon>
        <taxon>Malvales</taxon>
        <taxon>Malvaceae</taxon>
        <taxon>Malvoideae</taxon>
        <taxon>Gossypium</taxon>
    </lineage>
</organism>
<proteinExistence type="predicted"/>
<dbReference type="AlphaFoldDB" id="A0A9D3W947"/>
<dbReference type="EMBL" id="JAIQCV010000003">
    <property type="protein sequence ID" value="KAH1114378.1"/>
    <property type="molecule type" value="Genomic_DNA"/>
</dbReference>
<evidence type="ECO:0000313" key="3">
    <source>
        <dbReference type="Proteomes" id="UP000828251"/>
    </source>
</evidence>
<feature type="non-terminal residue" evidence="2">
    <location>
        <position position="1"/>
    </location>
</feature>
<protein>
    <submittedName>
        <fullName evidence="2">Uncharacterized protein</fullName>
    </submittedName>
</protein>
<feature type="compositionally biased region" description="Low complexity" evidence="1">
    <location>
        <begin position="46"/>
        <end position="59"/>
    </location>
</feature>
<reference evidence="2 3" key="1">
    <citation type="journal article" date="2021" name="Plant Biotechnol. J.">
        <title>Multi-omics assisted identification of the key and species-specific regulatory components of drought-tolerant mechanisms in Gossypium stocksii.</title>
        <authorList>
            <person name="Yu D."/>
            <person name="Ke L."/>
            <person name="Zhang D."/>
            <person name="Wu Y."/>
            <person name="Sun Y."/>
            <person name="Mei J."/>
            <person name="Sun J."/>
            <person name="Sun Y."/>
        </authorList>
    </citation>
    <scope>NUCLEOTIDE SEQUENCE [LARGE SCALE GENOMIC DNA]</scope>
    <source>
        <strain evidence="3">cv. E1</strain>
        <tissue evidence="2">Leaf</tissue>
    </source>
</reference>
<evidence type="ECO:0000256" key="1">
    <source>
        <dbReference type="SAM" id="MobiDB-lite"/>
    </source>
</evidence>
<sequence>QVEYWAYVRSRDLTLRKSLQNNFTKLMPESPIFLATLLSFADATKEPTQATTKAPTQPAIEAPTQTTGEEPKKMASLNVKKEGEGEKEDIATTATTKGKNPIPPSPLALVPAQDYDIDCLINELTKDDKEREEMTPKKRKWRYKVSARKFSRRA</sequence>
<gene>
    <name evidence="2" type="ORF">J1N35_007756</name>
</gene>
<keyword evidence="3" id="KW-1185">Reference proteome</keyword>